<evidence type="ECO:0000256" key="1">
    <source>
        <dbReference type="SAM" id="MobiDB-lite"/>
    </source>
</evidence>
<sequence>MHRSHIGCTEWGEPQERYGETEVRRALEKFWEELQSSSKGRPMPKHEPGCVSCASQIHWQSRRPRLRRRQEEGTIIGDSTGNRIVGYHCKAVNTRNPSQPRMPQQRPPKPKGKSNMHRTKSCVRTIYSANMNKQNNR</sequence>
<feature type="compositionally biased region" description="Basic residues" evidence="1">
    <location>
        <begin position="108"/>
        <end position="121"/>
    </location>
</feature>
<feature type="compositionally biased region" description="Low complexity" evidence="1">
    <location>
        <begin position="95"/>
        <end position="104"/>
    </location>
</feature>
<comment type="caution">
    <text evidence="2">The sequence shown here is derived from an EMBL/GenBank/DDBJ whole genome shotgun (WGS) entry which is preliminary data.</text>
</comment>
<evidence type="ECO:0000313" key="3">
    <source>
        <dbReference type="Proteomes" id="UP001396334"/>
    </source>
</evidence>
<gene>
    <name evidence="2" type="ORF">V6N11_025602</name>
</gene>
<accession>A0ABR2ST55</accession>
<organism evidence="2 3">
    <name type="scientific">Hibiscus sabdariffa</name>
    <name type="common">roselle</name>
    <dbReference type="NCBI Taxonomy" id="183260"/>
    <lineage>
        <taxon>Eukaryota</taxon>
        <taxon>Viridiplantae</taxon>
        <taxon>Streptophyta</taxon>
        <taxon>Embryophyta</taxon>
        <taxon>Tracheophyta</taxon>
        <taxon>Spermatophyta</taxon>
        <taxon>Magnoliopsida</taxon>
        <taxon>eudicotyledons</taxon>
        <taxon>Gunneridae</taxon>
        <taxon>Pentapetalae</taxon>
        <taxon>rosids</taxon>
        <taxon>malvids</taxon>
        <taxon>Malvales</taxon>
        <taxon>Malvaceae</taxon>
        <taxon>Malvoideae</taxon>
        <taxon>Hibiscus</taxon>
    </lineage>
</organism>
<name>A0ABR2ST55_9ROSI</name>
<evidence type="ECO:0000313" key="2">
    <source>
        <dbReference type="EMBL" id="KAK9028440.1"/>
    </source>
</evidence>
<protein>
    <submittedName>
        <fullName evidence="2">Uncharacterized protein</fullName>
    </submittedName>
</protein>
<feature type="region of interest" description="Disordered" evidence="1">
    <location>
        <begin position="61"/>
        <end position="121"/>
    </location>
</feature>
<dbReference type="EMBL" id="JBBPBN010000011">
    <property type="protein sequence ID" value="KAK9028440.1"/>
    <property type="molecule type" value="Genomic_DNA"/>
</dbReference>
<proteinExistence type="predicted"/>
<reference evidence="2 3" key="1">
    <citation type="journal article" date="2024" name="G3 (Bethesda)">
        <title>Genome assembly of Hibiscus sabdariffa L. provides insights into metabolisms of medicinal natural products.</title>
        <authorList>
            <person name="Kim T."/>
        </authorList>
    </citation>
    <scope>NUCLEOTIDE SEQUENCE [LARGE SCALE GENOMIC DNA]</scope>
    <source>
        <strain evidence="2">TK-2024</strain>
        <tissue evidence="2">Old leaves</tissue>
    </source>
</reference>
<keyword evidence="3" id="KW-1185">Reference proteome</keyword>
<dbReference type="Proteomes" id="UP001396334">
    <property type="component" value="Unassembled WGS sequence"/>
</dbReference>